<dbReference type="SUPFAM" id="SSF46785">
    <property type="entry name" value="Winged helix' DNA-binding domain"/>
    <property type="match status" value="1"/>
</dbReference>
<dbReference type="SMART" id="SM00418">
    <property type="entry name" value="HTH_ARSR"/>
    <property type="match status" value="1"/>
</dbReference>
<feature type="domain" description="HTH arsR-type" evidence="4">
    <location>
        <begin position="3"/>
        <end position="97"/>
    </location>
</feature>
<dbReference type="InterPro" id="IPR051081">
    <property type="entry name" value="HTH_MetalResp_TranReg"/>
</dbReference>
<dbReference type="InterPro" id="IPR001845">
    <property type="entry name" value="HTH_ArsR_DNA-bd_dom"/>
</dbReference>
<keyword evidence="1" id="KW-0805">Transcription regulation</keyword>
<keyword evidence="3" id="KW-0804">Transcription</keyword>
<dbReference type="InterPro" id="IPR036390">
    <property type="entry name" value="WH_DNA-bd_sf"/>
</dbReference>
<dbReference type="Pfam" id="PF01022">
    <property type="entry name" value="HTH_5"/>
    <property type="match status" value="1"/>
</dbReference>
<evidence type="ECO:0000256" key="3">
    <source>
        <dbReference type="ARBA" id="ARBA00023163"/>
    </source>
</evidence>
<dbReference type="PRINTS" id="PR00778">
    <property type="entry name" value="HTHARSR"/>
</dbReference>
<keyword evidence="2 5" id="KW-0238">DNA-binding</keyword>
<organism evidence="5 6">
    <name type="scientific">Thermonema lapsum</name>
    <dbReference type="NCBI Taxonomy" id="28195"/>
    <lineage>
        <taxon>Bacteria</taxon>
        <taxon>Pseudomonadati</taxon>
        <taxon>Bacteroidota</taxon>
        <taxon>Cytophagia</taxon>
        <taxon>Cytophagales</taxon>
        <taxon>Thermonemataceae</taxon>
        <taxon>Thermonema</taxon>
    </lineage>
</organism>
<dbReference type="RefSeq" id="WP_166918743.1">
    <property type="nucleotide sequence ID" value="NZ_JAASRN010000001.1"/>
</dbReference>
<evidence type="ECO:0000313" key="5">
    <source>
        <dbReference type="EMBL" id="NIK73514.1"/>
    </source>
</evidence>
<dbReference type="AlphaFoldDB" id="A0A846MPP3"/>
<keyword evidence="6" id="KW-1185">Reference proteome</keyword>
<accession>A0A846MPP3</accession>
<comment type="caution">
    <text evidence="5">The sequence shown here is derived from an EMBL/GenBank/DDBJ whole genome shotgun (WGS) entry which is preliminary data.</text>
</comment>
<dbReference type="Proteomes" id="UP000537126">
    <property type="component" value="Unassembled WGS sequence"/>
</dbReference>
<reference evidence="5 6" key="1">
    <citation type="submission" date="2020-03" db="EMBL/GenBank/DDBJ databases">
        <title>Genomic Encyclopedia of Type Strains, Phase IV (KMG-IV): sequencing the most valuable type-strain genomes for metagenomic binning, comparative biology and taxonomic classification.</title>
        <authorList>
            <person name="Goeker M."/>
        </authorList>
    </citation>
    <scope>NUCLEOTIDE SEQUENCE [LARGE SCALE GENOMIC DNA]</scope>
    <source>
        <strain evidence="5 6">DSM 5718</strain>
    </source>
</reference>
<dbReference type="GO" id="GO:0003677">
    <property type="term" value="F:DNA binding"/>
    <property type="evidence" value="ECO:0007669"/>
    <property type="project" value="UniProtKB-KW"/>
</dbReference>
<protein>
    <submittedName>
        <fullName evidence="5">DNA-binding transcriptional ArsR family regulator</fullName>
    </submittedName>
</protein>
<dbReference type="PANTHER" id="PTHR33154:SF18">
    <property type="entry name" value="ARSENICAL RESISTANCE OPERON REPRESSOR"/>
    <property type="match status" value="1"/>
</dbReference>
<dbReference type="InterPro" id="IPR011991">
    <property type="entry name" value="ArsR-like_HTH"/>
</dbReference>
<gene>
    <name evidence="5" type="ORF">FHS56_001000</name>
</gene>
<dbReference type="EMBL" id="JAASRN010000001">
    <property type="protein sequence ID" value="NIK73514.1"/>
    <property type="molecule type" value="Genomic_DNA"/>
</dbReference>
<evidence type="ECO:0000256" key="1">
    <source>
        <dbReference type="ARBA" id="ARBA00023015"/>
    </source>
</evidence>
<proteinExistence type="predicted"/>
<dbReference type="PROSITE" id="PS50987">
    <property type="entry name" value="HTH_ARSR_2"/>
    <property type="match status" value="1"/>
</dbReference>
<dbReference type="NCBIfam" id="NF033788">
    <property type="entry name" value="HTH_metalloreg"/>
    <property type="match status" value="1"/>
</dbReference>
<evidence type="ECO:0000313" key="6">
    <source>
        <dbReference type="Proteomes" id="UP000537126"/>
    </source>
</evidence>
<dbReference type="InterPro" id="IPR036388">
    <property type="entry name" value="WH-like_DNA-bd_sf"/>
</dbReference>
<dbReference type="CDD" id="cd00090">
    <property type="entry name" value="HTH_ARSR"/>
    <property type="match status" value="1"/>
</dbReference>
<dbReference type="PANTHER" id="PTHR33154">
    <property type="entry name" value="TRANSCRIPTIONAL REGULATOR, ARSR FAMILY"/>
    <property type="match status" value="1"/>
</dbReference>
<sequence>MRIKHFSLPLAAQLFQAFSDEARLRIIHLLWRNGKMTPSDLELILDFSQSKTSRHLGYLRNAGIARANRIDQWVFYSMKEEVRGVVEQLLSLVKDPVLQQDQKIYKTLFSNRELSLWKVEPHKRGQFFLEEMKLNH</sequence>
<dbReference type="Gene3D" id="1.10.10.10">
    <property type="entry name" value="Winged helix-like DNA-binding domain superfamily/Winged helix DNA-binding domain"/>
    <property type="match status" value="1"/>
</dbReference>
<evidence type="ECO:0000256" key="2">
    <source>
        <dbReference type="ARBA" id="ARBA00023125"/>
    </source>
</evidence>
<dbReference type="GO" id="GO:0003700">
    <property type="term" value="F:DNA-binding transcription factor activity"/>
    <property type="evidence" value="ECO:0007669"/>
    <property type="project" value="InterPro"/>
</dbReference>
<name>A0A846MPP3_9BACT</name>
<evidence type="ECO:0000259" key="4">
    <source>
        <dbReference type="PROSITE" id="PS50987"/>
    </source>
</evidence>